<evidence type="ECO:0000256" key="8">
    <source>
        <dbReference type="SAM" id="Phobius"/>
    </source>
</evidence>
<evidence type="ECO:0000256" key="7">
    <source>
        <dbReference type="RuleBase" id="RU361193"/>
    </source>
</evidence>
<dbReference type="PANTHER" id="PTHR11742:SF103">
    <property type="entry name" value="ENDOPLASMIC RETICULUM MANNOSIDASE MNL2-RELATED"/>
    <property type="match status" value="1"/>
</dbReference>
<dbReference type="HOGENOM" id="CLU_754585_0_0_1"/>
<evidence type="ECO:0000256" key="3">
    <source>
        <dbReference type="ARBA" id="ARBA00007658"/>
    </source>
</evidence>
<comment type="similarity">
    <text evidence="3 7">Belongs to the glycosyl hydrolase 47 family.</text>
</comment>
<evidence type="ECO:0000313" key="10">
    <source>
        <dbReference type="Proteomes" id="UP000054321"/>
    </source>
</evidence>
<dbReference type="GO" id="GO:0036503">
    <property type="term" value="P:ERAD pathway"/>
    <property type="evidence" value="ECO:0007669"/>
    <property type="project" value="UniProtKB-ARBA"/>
</dbReference>
<comment type="cofactor">
    <cofactor evidence="1">
        <name>Ca(2+)</name>
        <dbReference type="ChEBI" id="CHEBI:29108"/>
    </cofactor>
</comment>
<feature type="disulfide bond" evidence="6">
    <location>
        <begin position="337"/>
        <end position="366"/>
    </location>
</feature>
<dbReference type="PRINTS" id="PR00747">
    <property type="entry name" value="GLYHDRLASE47"/>
</dbReference>
<dbReference type="EMBL" id="KN832874">
    <property type="protein sequence ID" value="KIN02554.1"/>
    <property type="molecule type" value="Genomic_DNA"/>
</dbReference>
<dbReference type="GO" id="GO:0016020">
    <property type="term" value="C:membrane"/>
    <property type="evidence" value="ECO:0007669"/>
    <property type="project" value="InterPro"/>
</dbReference>
<keyword evidence="8" id="KW-0472">Membrane</keyword>
<dbReference type="EC" id="3.2.1.-" evidence="7"/>
<comment type="pathway">
    <text evidence="2">Protein modification; protein glycosylation.</text>
</comment>
<evidence type="ECO:0000256" key="4">
    <source>
        <dbReference type="ARBA" id="ARBA00022801"/>
    </source>
</evidence>
<dbReference type="PANTHER" id="PTHR11742">
    <property type="entry name" value="MANNOSYL-OLIGOSACCHARIDE ALPHA-1,2-MANNOSIDASE-RELATED"/>
    <property type="match status" value="1"/>
</dbReference>
<dbReference type="GO" id="GO:0005509">
    <property type="term" value="F:calcium ion binding"/>
    <property type="evidence" value="ECO:0007669"/>
    <property type="project" value="InterPro"/>
</dbReference>
<dbReference type="Gene3D" id="1.50.10.10">
    <property type="match status" value="2"/>
</dbReference>
<keyword evidence="8" id="KW-1133">Transmembrane helix</keyword>
<keyword evidence="8" id="KW-0812">Transmembrane</keyword>
<proteinExistence type="inferred from homology"/>
<accession>A0A0C3CU79</accession>
<dbReference type="Pfam" id="PF01532">
    <property type="entry name" value="Glyco_hydro_47"/>
    <property type="match status" value="2"/>
</dbReference>
<dbReference type="UniPathway" id="UPA00378"/>
<dbReference type="InterPro" id="IPR012341">
    <property type="entry name" value="6hp_glycosidase-like_sf"/>
</dbReference>
<keyword evidence="5 6" id="KW-1015">Disulfide bond</keyword>
<dbReference type="GO" id="GO:0004571">
    <property type="term" value="F:mannosyl-oligosaccharide 1,2-alpha-mannosidase activity"/>
    <property type="evidence" value="ECO:0007669"/>
    <property type="project" value="InterPro"/>
</dbReference>
<organism evidence="9 10">
    <name type="scientific">Oidiodendron maius (strain Zn)</name>
    <dbReference type="NCBI Taxonomy" id="913774"/>
    <lineage>
        <taxon>Eukaryota</taxon>
        <taxon>Fungi</taxon>
        <taxon>Dikarya</taxon>
        <taxon>Ascomycota</taxon>
        <taxon>Pezizomycotina</taxon>
        <taxon>Leotiomycetes</taxon>
        <taxon>Leotiomycetes incertae sedis</taxon>
        <taxon>Myxotrichaceae</taxon>
        <taxon>Oidiodendron</taxon>
    </lineage>
</organism>
<keyword evidence="7" id="KW-0326">Glycosidase</keyword>
<dbReference type="InterPro" id="IPR036026">
    <property type="entry name" value="Seven-hairpin_glycosidases"/>
</dbReference>
<dbReference type="SUPFAM" id="SSF48225">
    <property type="entry name" value="Seven-hairpin glycosidases"/>
    <property type="match status" value="1"/>
</dbReference>
<protein>
    <recommendedName>
        <fullName evidence="7">alpha-1,2-Mannosidase</fullName>
        <ecNumber evidence="7">3.2.1.-</ecNumber>
    </recommendedName>
</protein>
<evidence type="ECO:0000256" key="5">
    <source>
        <dbReference type="ARBA" id="ARBA00023157"/>
    </source>
</evidence>
<sequence>MLTKRLLPVYALTGVALITFFYFLSSGTSRPTLVDLDPGQFNHPPAKNAQFQWSSRTENHPLLSLIPLPAGASAKIPSIQNKFTTGSSADEKRRQAVKETFIRAWKGYREYAWLKDELAPISGGSRNHFGGWAATLVDSLDTLWIMDLKAEYEETVEAVKDINFSTDTPNRMPITRWQWKGAMSGEPQKSANGTLSAELGSLSLEFTRLSLLTGDAKFFDAIQRITDRFEQAQSKSKLPGMWPTVVNPQEPDFGGDSWFTLGAMADSLYEYLPKQYMLLGGPSQQYRHLYEVAIDTAKTNLFFTMTPKGDDILLSRNVRVISLAEMELDPQGQHLTCFVGGMMGIGSRIFDRPDDLPIAQKLVEGCL</sequence>
<dbReference type="InParanoid" id="A0A0C3CU79"/>
<dbReference type="Proteomes" id="UP000054321">
    <property type="component" value="Unassembled WGS sequence"/>
</dbReference>
<dbReference type="GO" id="GO:0005975">
    <property type="term" value="P:carbohydrate metabolic process"/>
    <property type="evidence" value="ECO:0007669"/>
    <property type="project" value="InterPro"/>
</dbReference>
<evidence type="ECO:0000256" key="1">
    <source>
        <dbReference type="ARBA" id="ARBA00001913"/>
    </source>
</evidence>
<dbReference type="AlphaFoldDB" id="A0A0C3CU79"/>
<evidence type="ECO:0000313" key="9">
    <source>
        <dbReference type="EMBL" id="KIN02554.1"/>
    </source>
</evidence>
<feature type="transmembrane region" description="Helical" evidence="8">
    <location>
        <begin position="7"/>
        <end position="24"/>
    </location>
</feature>
<dbReference type="InterPro" id="IPR001382">
    <property type="entry name" value="Glyco_hydro_47"/>
</dbReference>
<dbReference type="InterPro" id="IPR050749">
    <property type="entry name" value="Glycosyl_Hydrolase_47"/>
</dbReference>
<dbReference type="FunCoup" id="A0A0C3CU79">
    <property type="interactions" value="101"/>
</dbReference>
<dbReference type="GO" id="GO:0005783">
    <property type="term" value="C:endoplasmic reticulum"/>
    <property type="evidence" value="ECO:0007669"/>
    <property type="project" value="TreeGrafter"/>
</dbReference>
<reference evidence="9 10" key="1">
    <citation type="submission" date="2014-04" db="EMBL/GenBank/DDBJ databases">
        <authorList>
            <consortium name="DOE Joint Genome Institute"/>
            <person name="Kuo A."/>
            <person name="Martino E."/>
            <person name="Perotto S."/>
            <person name="Kohler A."/>
            <person name="Nagy L.G."/>
            <person name="Floudas D."/>
            <person name="Copeland A."/>
            <person name="Barry K.W."/>
            <person name="Cichocki N."/>
            <person name="Veneault-Fourrey C."/>
            <person name="LaButti K."/>
            <person name="Lindquist E.A."/>
            <person name="Lipzen A."/>
            <person name="Lundell T."/>
            <person name="Morin E."/>
            <person name="Murat C."/>
            <person name="Sun H."/>
            <person name="Tunlid A."/>
            <person name="Henrissat B."/>
            <person name="Grigoriev I.V."/>
            <person name="Hibbett D.S."/>
            <person name="Martin F."/>
            <person name="Nordberg H.P."/>
            <person name="Cantor M.N."/>
            <person name="Hua S.X."/>
        </authorList>
    </citation>
    <scope>NUCLEOTIDE SEQUENCE [LARGE SCALE GENOMIC DNA]</scope>
    <source>
        <strain evidence="9 10">Zn</strain>
    </source>
</reference>
<reference evidence="10" key="2">
    <citation type="submission" date="2015-01" db="EMBL/GenBank/DDBJ databases">
        <title>Evolutionary Origins and Diversification of the Mycorrhizal Mutualists.</title>
        <authorList>
            <consortium name="DOE Joint Genome Institute"/>
            <consortium name="Mycorrhizal Genomics Consortium"/>
            <person name="Kohler A."/>
            <person name="Kuo A."/>
            <person name="Nagy L.G."/>
            <person name="Floudas D."/>
            <person name="Copeland A."/>
            <person name="Barry K.W."/>
            <person name="Cichocki N."/>
            <person name="Veneault-Fourrey C."/>
            <person name="LaButti K."/>
            <person name="Lindquist E.A."/>
            <person name="Lipzen A."/>
            <person name="Lundell T."/>
            <person name="Morin E."/>
            <person name="Murat C."/>
            <person name="Riley R."/>
            <person name="Ohm R."/>
            <person name="Sun H."/>
            <person name="Tunlid A."/>
            <person name="Henrissat B."/>
            <person name="Grigoriev I.V."/>
            <person name="Hibbett D.S."/>
            <person name="Martin F."/>
        </authorList>
    </citation>
    <scope>NUCLEOTIDE SEQUENCE [LARGE SCALE GENOMIC DNA]</scope>
    <source>
        <strain evidence="10">Zn</strain>
    </source>
</reference>
<keyword evidence="10" id="KW-1185">Reference proteome</keyword>
<dbReference type="OrthoDB" id="8118055at2759"/>
<keyword evidence="4 7" id="KW-0378">Hydrolase</keyword>
<name>A0A0C3CU79_OIDMZ</name>
<evidence type="ECO:0000256" key="6">
    <source>
        <dbReference type="PIRSR" id="PIRSR601382-3"/>
    </source>
</evidence>
<evidence type="ECO:0000256" key="2">
    <source>
        <dbReference type="ARBA" id="ARBA00004922"/>
    </source>
</evidence>
<dbReference type="STRING" id="913774.A0A0C3CU79"/>
<gene>
    <name evidence="9" type="ORF">OIDMADRAFT_52394</name>
</gene>